<proteinExistence type="predicted"/>
<dbReference type="GO" id="GO:0006313">
    <property type="term" value="P:DNA transposition"/>
    <property type="evidence" value="ECO:0007669"/>
    <property type="project" value="InterPro"/>
</dbReference>
<evidence type="ECO:0000259" key="2">
    <source>
        <dbReference type="Pfam" id="PF01548"/>
    </source>
</evidence>
<feature type="coiled-coil region" evidence="1">
    <location>
        <begin position="188"/>
        <end position="215"/>
    </location>
</feature>
<keyword evidence="9" id="KW-1185">Reference proteome</keyword>
<dbReference type="InterPro" id="IPR003346">
    <property type="entry name" value="Transposase_20"/>
</dbReference>
<name>A0A5C7F2K5_9BACI</name>
<dbReference type="EMBL" id="CP144914">
    <property type="protein sequence ID" value="WWD80334.1"/>
    <property type="molecule type" value="Genomic_DNA"/>
</dbReference>
<dbReference type="Pfam" id="PF02371">
    <property type="entry name" value="Transposase_20"/>
    <property type="match status" value="1"/>
</dbReference>
<feature type="domain" description="Transposase IS116/IS110/IS902 C-terminal" evidence="3">
    <location>
        <begin position="223"/>
        <end position="296"/>
    </location>
</feature>
<dbReference type="GO" id="GO:0004803">
    <property type="term" value="F:transposase activity"/>
    <property type="evidence" value="ECO:0007669"/>
    <property type="project" value="InterPro"/>
</dbReference>
<dbReference type="Pfam" id="PF01548">
    <property type="entry name" value="DEDD_Tnp_IS110"/>
    <property type="match status" value="1"/>
</dbReference>
<dbReference type="KEGG" id="ahal:FTX54_003180"/>
<feature type="domain" description="Transposase IS110-like N-terminal" evidence="2">
    <location>
        <begin position="8"/>
        <end position="153"/>
    </location>
</feature>
<evidence type="ECO:0000313" key="6">
    <source>
        <dbReference type="EMBL" id="WWD80334.1"/>
    </source>
</evidence>
<dbReference type="InterPro" id="IPR047650">
    <property type="entry name" value="Transpos_IS110"/>
</dbReference>
<dbReference type="KEGG" id="ahal:FTX54_007620"/>
<dbReference type="OrthoDB" id="3191145at2"/>
<organism evidence="4 9">
    <name type="scientific">Alkalicoccus halolimnae</name>
    <dbReference type="NCBI Taxonomy" id="1667239"/>
    <lineage>
        <taxon>Bacteria</taxon>
        <taxon>Bacillati</taxon>
        <taxon>Bacillota</taxon>
        <taxon>Bacilli</taxon>
        <taxon>Bacillales</taxon>
        <taxon>Bacillaceae</taxon>
        <taxon>Alkalicoccus</taxon>
    </lineage>
</organism>
<dbReference type="EMBL" id="CP144914">
    <property type="protein sequence ID" value="WWD80585.1"/>
    <property type="molecule type" value="Genomic_DNA"/>
</dbReference>
<sequence>MNDTTKFVGLDVSKNTIAVAIADAGRDAPRFWGTIPHTVENVRKLMRKLGPSDRLRVCYEAGPTGYPLYRLLLSLGISCDIIAPSLIPQRPGERVKTDRRDALRLAQLYRAGELTSIYVPTEADEALRDLVRCREDAKEDELRARQRLSKFLLRHELRPPQGVKRQTKKYREWLDTLKFSQDTLRVVFREYYHQLKEMELRVQRLEDEIYTQSIQGVHASMIQALQCLKGVALITAIGIVAEIGSFHRFRTPGQLMAYAGLVPSEYSSGERRNQGGITKTGNRHIRRLLVEAGWSYRYSPAVKGDLKKRQVGSSPAVQLISWKAQNRLHKKFYRLLSKGKESHKAVTAVARELLGFIWAISREIDPLPPASDQM</sequence>
<dbReference type="Proteomes" id="UP000321816">
    <property type="component" value="Chromosome"/>
</dbReference>
<dbReference type="GO" id="GO:0003677">
    <property type="term" value="F:DNA binding"/>
    <property type="evidence" value="ECO:0007669"/>
    <property type="project" value="InterPro"/>
</dbReference>
<protein>
    <submittedName>
        <fullName evidence="4">IS110 family transposase</fullName>
    </submittedName>
</protein>
<dbReference type="NCBIfam" id="NF033542">
    <property type="entry name" value="transpos_IS110"/>
    <property type="match status" value="1"/>
</dbReference>
<dbReference type="PANTHER" id="PTHR33055:SF3">
    <property type="entry name" value="PUTATIVE TRANSPOSASE FOR IS117-RELATED"/>
    <property type="match status" value="1"/>
</dbReference>
<reference evidence="4 9" key="1">
    <citation type="submission" date="2024-01" db="EMBL/GenBank/DDBJ databases">
        <title>Complete Genome Sequence of Alkalicoccus halolimnae BZ-SZ-XJ29T, a Moderately Halophilic Bacterium Isolated from a Salt Lake.</title>
        <authorList>
            <person name="Zhao B."/>
        </authorList>
    </citation>
    <scope>NUCLEOTIDE SEQUENCE [LARGE SCALE GENOMIC DNA]</scope>
    <source>
        <strain evidence="4 9">BZ-SZ-XJ29</strain>
    </source>
</reference>
<dbReference type="PANTHER" id="PTHR33055">
    <property type="entry name" value="TRANSPOSASE FOR INSERTION SEQUENCE ELEMENT IS1111A"/>
    <property type="match status" value="1"/>
</dbReference>
<dbReference type="InterPro" id="IPR002525">
    <property type="entry name" value="Transp_IS110-like_N"/>
</dbReference>
<accession>A0A5C7F2K5</accession>
<dbReference type="KEGG" id="ahal:FTX54_001150"/>
<evidence type="ECO:0000256" key="1">
    <source>
        <dbReference type="SAM" id="Coils"/>
    </source>
</evidence>
<evidence type="ECO:0000313" key="5">
    <source>
        <dbReference type="EMBL" id="WWD80206.1"/>
    </source>
</evidence>
<dbReference type="RefSeq" id="WP_147805360.1">
    <property type="nucleotide sequence ID" value="NZ_CP144914.1"/>
</dbReference>
<evidence type="ECO:0000313" key="4">
    <source>
        <dbReference type="EMBL" id="WWD78816.1"/>
    </source>
</evidence>
<dbReference type="EMBL" id="CP144914">
    <property type="protein sequence ID" value="WWD78816.1"/>
    <property type="molecule type" value="Genomic_DNA"/>
</dbReference>
<evidence type="ECO:0000259" key="3">
    <source>
        <dbReference type="Pfam" id="PF02371"/>
    </source>
</evidence>
<gene>
    <name evidence="5" type="ORF">FTX54_001150</name>
    <name evidence="6" type="ORF">FTX54_001830</name>
    <name evidence="7" type="ORF">FTX54_003180</name>
    <name evidence="8" type="ORF">FTX54_007620</name>
    <name evidence="4" type="ORF">FTX54_010295</name>
</gene>
<dbReference type="KEGG" id="ahal:FTX54_001830"/>
<dbReference type="KEGG" id="ahal:FTX54_010295"/>
<keyword evidence="1" id="KW-0175">Coiled coil</keyword>
<dbReference type="AlphaFoldDB" id="A0A5C7F2K5"/>
<dbReference type="EMBL" id="CP144914">
    <property type="protein sequence ID" value="WWD81396.1"/>
    <property type="molecule type" value="Genomic_DNA"/>
</dbReference>
<evidence type="ECO:0000313" key="8">
    <source>
        <dbReference type="EMBL" id="WWD81396.1"/>
    </source>
</evidence>
<evidence type="ECO:0000313" key="7">
    <source>
        <dbReference type="EMBL" id="WWD80585.1"/>
    </source>
</evidence>
<dbReference type="EMBL" id="CP144914">
    <property type="protein sequence ID" value="WWD80206.1"/>
    <property type="molecule type" value="Genomic_DNA"/>
</dbReference>
<evidence type="ECO:0000313" key="9">
    <source>
        <dbReference type="Proteomes" id="UP000321816"/>
    </source>
</evidence>